<comment type="caution">
    <text evidence="1">The sequence shown here is derived from an EMBL/GenBank/DDBJ whole genome shotgun (WGS) entry which is preliminary data.</text>
</comment>
<name>A0ABX0DIT5_9MICC</name>
<organism evidence="1 2">
    <name type="scientific">Arthrobacter silviterrae</name>
    <dbReference type="NCBI Taxonomy" id="2026658"/>
    <lineage>
        <taxon>Bacteria</taxon>
        <taxon>Bacillati</taxon>
        <taxon>Actinomycetota</taxon>
        <taxon>Actinomycetes</taxon>
        <taxon>Micrococcales</taxon>
        <taxon>Micrococcaceae</taxon>
        <taxon>Arthrobacter</taxon>
    </lineage>
</organism>
<evidence type="ECO:0000313" key="1">
    <source>
        <dbReference type="EMBL" id="NGN84560.1"/>
    </source>
</evidence>
<gene>
    <name evidence="1" type="ORF">G6N77_13985</name>
</gene>
<dbReference type="EMBL" id="JAAKZI010000026">
    <property type="protein sequence ID" value="NGN84560.1"/>
    <property type="molecule type" value="Genomic_DNA"/>
</dbReference>
<proteinExistence type="predicted"/>
<accession>A0ABX0DIT5</accession>
<keyword evidence="2" id="KW-1185">Reference proteome</keyword>
<sequence>MGGQRQIKDTGILLEPQRLHMDELYEILNLAGLTNRINEIQQHLIHVAAAKTNSQSPHAA</sequence>
<dbReference type="RefSeq" id="WP_165182786.1">
    <property type="nucleotide sequence ID" value="NZ_JAAKZI010000026.1"/>
</dbReference>
<evidence type="ECO:0000313" key="2">
    <source>
        <dbReference type="Proteomes" id="UP000479226"/>
    </source>
</evidence>
<dbReference type="Proteomes" id="UP000479226">
    <property type="component" value="Unassembled WGS sequence"/>
</dbReference>
<reference evidence="1 2" key="1">
    <citation type="submission" date="2020-02" db="EMBL/GenBank/DDBJ databases">
        <title>Genome sequence of the type strain DSM 27180 of Arthrobacter silviterrae.</title>
        <authorList>
            <person name="Gao J."/>
            <person name="Sun J."/>
        </authorList>
    </citation>
    <scope>NUCLEOTIDE SEQUENCE [LARGE SCALE GENOMIC DNA]</scope>
    <source>
        <strain evidence="1 2">DSM 27180</strain>
    </source>
</reference>
<protein>
    <submittedName>
        <fullName evidence="1">Uncharacterized protein</fullName>
    </submittedName>
</protein>